<dbReference type="Proteomes" id="UP001161247">
    <property type="component" value="Chromosome 2"/>
</dbReference>
<feature type="region of interest" description="Disordered" evidence="6">
    <location>
        <begin position="99"/>
        <end position="131"/>
    </location>
</feature>
<dbReference type="AlphaFoldDB" id="A0AAV1CKX3"/>
<reference evidence="8" key="1">
    <citation type="submission" date="2023-03" db="EMBL/GenBank/DDBJ databases">
        <authorList>
            <person name="Julca I."/>
        </authorList>
    </citation>
    <scope>NUCLEOTIDE SEQUENCE</scope>
</reference>
<dbReference type="EMBL" id="OX459119">
    <property type="protein sequence ID" value="CAI9096051.1"/>
    <property type="molecule type" value="Genomic_DNA"/>
</dbReference>
<evidence type="ECO:0000256" key="4">
    <source>
        <dbReference type="ARBA" id="ARBA00022833"/>
    </source>
</evidence>
<organism evidence="8 9">
    <name type="scientific">Oldenlandia corymbosa var. corymbosa</name>
    <dbReference type="NCBI Taxonomy" id="529605"/>
    <lineage>
        <taxon>Eukaryota</taxon>
        <taxon>Viridiplantae</taxon>
        <taxon>Streptophyta</taxon>
        <taxon>Embryophyta</taxon>
        <taxon>Tracheophyta</taxon>
        <taxon>Spermatophyta</taxon>
        <taxon>Magnoliopsida</taxon>
        <taxon>eudicotyledons</taxon>
        <taxon>Gunneridae</taxon>
        <taxon>Pentapetalae</taxon>
        <taxon>asterids</taxon>
        <taxon>lamiids</taxon>
        <taxon>Gentianales</taxon>
        <taxon>Rubiaceae</taxon>
        <taxon>Rubioideae</taxon>
        <taxon>Spermacoceae</taxon>
        <taxon>Hedyotis-Oldenlandia complex</taxon>
        <taxon>Oldenlandia</taxon>
    </lineage>
</organism>
<keyword evidence="3" id="KW-0863">Zinc-finger</keyword>
<gene>
    <name evidence="8" type="ORF">OLC1_LOCUS6891</name>
</gene>
<sequence length="190" mass="22512">MDPPPWLNRIRQIGCPPAYLAEQDKENQPSEITIFGADRNREGEILEKSLAKPDKRMTVKFPPEIKADKKLWESWPAESKLYRDQYYYNRCNQTLDSGSRGYYYQDRRPPMSRSFEDDEPPPPGCDNNERPTPFCNWERYGESDSSYYNLVNPRNNLEPRSCSFARSLSDRSRRQPLDRHGSWYHPYGYI</sequence>
<protein>
    <submittedName>
        <fullName evidence="8">OLC1v1032118C1</fullName>
    </submittedName>
</protein>
<dbReference type="GO" id="GO:0003723">
    <property type="term" value="F:RNA binding"/>
    <property type="evidence" value="ECO:0007669"/>
    <property type="project" value="TreeGrafter"/>
</dbReference>
<dbReference type="Pfam" id="PF04046">
    <property type="entry name" value="PSP"/>
    <property type="match status" value="1"/>
</dbReference>
<dbReference type="GO" id="GO:0008270">
    <property type="term" value="F:zinc ion binding"/>
    <property type="evidence" value="ECO:0007669"/>
    <property type="project" value="UniProtKB-KW"/>
</dbReference>
<accession>A0AAV1CKX3</accession>
<keyword evidence="9" id="KW-1185">Reference proteome</keyword>
<evidence type="ECO:0000256" key="1">
    <source>
        <dbReference type="ARBA" id="ARBA00004123"/>
    </source>
</evidence>
<dbReference type="PANTHER" id="PTHR13316:SF0">
    <property type="entry name" value="ZINC FINGER CCHC DOMAIN-CONTAINING PROTEIN 8"/>
    <property type="match status" value="1"/>
</dbReference>
<evidence type="ECO:0000256" key="6">
    <source>
        <dbReference type="SAM" id="MobiDB-lite"/>
    </source>
</evidence>
<dbReference type="InterPro" id="IPR006568">
    <property type="entry name" value="PSP_pro-rich"/>
</dbReference>
<dbReference type="GO" id="GO:0071013">
    <property type="term" value="C:catalytic step 2 spliceosome"/>
    <property type="evidence" value="ECO:0007669"/>
    <property type="project" value="TreeGrafter"/>
</dbReference>
<keyword evidence="2" id="KW-0479">Metal-binding</keyword>
<name>A0AAV1CKX3_OLDCO</name>
<comment type="subcellular location">
    <subcellularLocation>
        <location evidence="1">Nucleus</location>
    </subcellularLocation>
</comment>
<evidence type="ECO:0000256" key="2">
    <source>
        <dbReference type="ARBA" id="ARBA00022723"/>
    </source>
</evidence>
<keyword evidence="4" id="KW-0862">Zinc</keyword>
<evidence type="ECO:0000259" key="7">
    <source>
        <dbReference type="Pfam" id="PF04046"/>
    </source>
</evidence>
<evidence type="ECO:0000313" key="9">
    <source>
        <dbReference type="Proteomes" id="UP001161247"/>
    </source>
</evidence>
<proteinExistence type="predicted"/>
<dbReference type="PANTHER" id="PTHR13316">
    <property type="entry name" value="ZINC FINGER, CCHC DOMAIN CONTAINING 8"/>
    <property type="match status" value="1"/>
</dbReference>
<evidence type="ECO:0000313" key="8">
    <source>
        <dbReference type="EMBL" id="CAI9096051.1"/>
    </source>
</evidence>
<feature type="domain" description="PSP proline-rich" evidence="7">
    <location>
        <begin position="2"/>
        <end position="21"/>
    </location>
</feature>
<evidence type="ECO:0000256" key="5">
    <source>
        <dbReference type="ARBA" id="ARBA00023242"/>
    </source>
</evidence>
<dbReference type="InterPro" id="IPR052115">
    <property type="entry name" value="NEXT_complex_subunit_ZCCHC8"/>
</dbReference>
<evidence type="ECO:0000256" key="3">
    <source>
        <dbReference type="ARBA" id="ARBA00022771"/>
    </source>
</evidence>
<keyword evidence="5" id="KW-0539">Nucleus</keyword>